<dbReference type="Proteomes" id="UP000229966">
    <property type="component" value="Unassembled WGS sequence"/>
</dbReference>
<protein>
    <recommendedName>
        <fullName evidence="3">Nucleotidyl transferase AbiEii/AbiGii toxin family protein</fullName>
    </recommendedName>
</protein>
<proteinExistence type="predicted"/>
<name>A0A2M7CI12_9BACT</name>
<evidence type="ECO:0000313" key="1">
    <source>
        <dbReference type="EMBL" id="PIV25248.1"/>
    </source>
</evidence>
<gene>
    <name evidence="1" type="ORF">COS38_02580</name>
</gene>
<dbReference type="AlphaFoldDB" id="A0A2M7CI12"/>
<organism evidence="1 2">
    <name type="scientific">Candidatus Berkelbacteria bacterium CG03_land_8_20_14_0_80_40_36</name>
    <dbReference type="NCBI Taxonomy" id="1974509"/>
    <lineage>
        <taxon>Bacteria</taxon>
        <taxon>Candidatus Berkelbacteria</taxon>
    </lineage>
</organism>
<reference evidence="2" key="1">
    <citation type="submission" date="2017-09" db="EMBL/GenBank/DDBJ databases">
        <title>Depth-based differentiation of microbial function through sediment-hosted aquifers and enrichment of novel symbionts in the deep terrestrial subsurface.</title>
        <authorList>
            <person name="Probst A.J."/>
            <person name="Ladd B."/>
            <person name="Jarett J.K."/>
            <person name="Geller-Mcgrath D.E."/>
            <person name="Sieber C.M.K."/>
            <person name="Emerson J.B."/>
            <person name="Anantharaman K."/>
            <person name="Thomas B.C."/>
            <person name="Malmstrom R."/>
            <person name="Stieglmeier M."/>
            <person name="Klingl A."/>
            <person name="Woyke T."/>
            <person name="Ryan C.M."/>
            <person name="Banfield J.F."/>
        </authorList>
    </citation>
    <scope>NUCLEOTIDE SEQUENCE [LARGE SCALE GENOMIC DNA]</scope>
</reference>
<evidence type="ECO:0000313" key="2">
    <source>
        <dbReference type="Proteomes" id="UP000229966"/>
    </source>
</evidence>
<comment type="caution">
    <text evidence="1">The sequence shown here is derived from an EMBL/GenBank/DDBJ whole genome shotgun (WGS) entry which is preliminary data.</text>
</comment>
<accession>A0A2M7CI12</accession>
<evidence type="ECO:0008006" key="3">
    <source>
        <dbReference type="Google" id="ProtNLM"/>
    </source>
</evidence>
<dbReference type="EMBL" id="PEUM01000074">
    <property type="protein sequence ID" value="PIV25248.1"/>
    <property type="molecule type" value="Genomic_DNA"/>
</dbReference>
<sequence length="205" mass="23509">MHDEIIDKKQGSVLEILKKFSDKFGMVGGTACALMLGHRQSIDFDLFANADFSNLDIIKKIKGLGFSIDRNLVDEKGQFTCVIKGVKFTFLYFPFAVKLKNQWNDIIKLPDLATLCALKAYTLGRRSKWKDYVDLYFSFESGITLNEIVAKAEIVFQNEFNTKLFRSQLAYHQDIDKSEKIIYMPNKEVTDKKIEAKLIAISLEK</sequence>